<name>A0A218YWM4_9HELO</name>
<feature type="compositionally biased region" description="Polar residues" evidence="1">
    <location>
        <begin position="1"/>
        <end position="18"/>
    </location>
</feature>
<comment type="caution">
    <text evidence="2">The sequence shown here is derived from an EMBL/GenBank/DDBJ whole genome shotgun (WGS) entry which is preliminary data.</text>
</comment>
<dbReference type="AlphaFoldDB" id="A0A218YWM4"/>
<proteinExistence type="predicted"/>
<evidence type="ECO:0000256" key="1">
    <source>
        <dbReference type="SAM" id="MobiDB-lite"/>
    </source>
</evidence>
<organism evidence="2 3">
    <name type="scientific">Diplocarpon coronariae</name>
    <dbReference type="NCBI Taxonomy" id="2795749"/>
    <lineage>
        <taxon>Eukaryota</taxon>
        <taxon>Fungi</taxon>
        <taxon>Dikarya</taxon>
        <taxon>Ascomycota</taxon>
        <taxon>Pezizomycotina</taxon>
        <taxon>Leotiomycetes</taxon>
        <taxon>Helotiales</taxon>
        <taxon>Drepanopezizaceae</taxon>
        <taxon>Diplocarpon</taxon>
    </lineage>
</organism>
<sequence length="134" mass="14785">MPNPAQATHQSSTKSTPLTKPPFQRYLNHPTARSASPHPLLLLPLLARRPAIRLLHVVPAGNPTVERRTPSSRSTVWARHPHGPRPAEKRRDRLVPMVDGWLLDASTRPVRGKVRRESSSTQLPASGQSPGQVT</sequence>
<evidence type="ECO:0000313" key="2">
    <source>
        <dbReference type="EMBL" id="OWO99691.1"/>
    </source>
</evidence>
<feature type="region of interest" description="Disordered" evidence="1">
    <location>
        <begin position="62"/>
        <end position="92"/>
    </location>
</feature>
<protein>
    <submittedName>
        <fullName evidence="2">Uncharacterized protein</fullName>
    </submittedName>
</protein>
<dbReference type="EMBL" id="MZNU01000345">
    <property type="protein sequence ID" value="OWO99691.1"/>
    <property type="molecule type" value="Genomic_DNA"/>
</dbReference>
<feature type="compositionally biased region" description="Polar residues" evidence="1">
    <location>
        <begin position="119"/>
        <end position="134"/>
    </location>
</feature>
<keyword evidence="3" id="KW-1185">Reference proteome</keyword>
<dbReference type="Proteomes" id="UP000242519">
    <property type="component" value="Unassembled WGS sequence"/>
</dbReference>
<dbReference type="InParanoid" id="A0A218YWM4"/>
<gene>
    <name evidence="2" type="ORF">B2J93_9441</name>
</gene>
<evidence type="ECO:0000313" key="3">
    <source>
        <dbReference type="Proteomes" id="UP000242519"/>
    </source>
</evidence>
<feature type="region of interest" description="Disordered" evidence="1">
    <location>
        <begin position="1"/>
        <end position="37"/>
    </location>
</feature>
<reference evidence="2 3" key="1">
    <citation type="submission" date="2017-04" db="EMBL/GenBank/DDBJ databases">
        <title>Draft genome sequence of Marssonina coronaria NL1: causal agent of apple blotch.</title>
        <authorList>
            <person name="Cheng Q."/>
        </authorList>
    </citation>
    <scope>NUCLEOTIDE SEQUENCE [LARGE SCALE GENOMIC DNA]</scope>
    <source>
        <strain evidence="2 3">NL1</strain>
    </source>
</reference>
<accession>A0A218YWM4</accession>
<feature type="region of interest" description="Disordered" evidence="1">
    <location>
        <begin position="105"/>
        <end position="134"/>
    </location>
</feature>